<evidence type="ECO:0000313" key="1">
    <source>
        <dbReference type="EMBL" id="TFK95597.1"/>
    </source>
</evidence>
<proteinExistence type="predicted"/>
<gene>
    <name evidence="1" type="ORF">BDV98DRAFT_586980</name>
</gene>
<organism evidence="1 2">
    <name type="scientific">Pterulicium gracile</name>
    <dbReference type="NCBI Taxonomy" id="1884261"/>
    <lineage>
        <taxon>Eukaryota</taxon>
        <taxon>Fungi</taxon>
        <taxon>Dikarya</taxon>
        <taxon>Basidiomycota</taxon>
        <taxon>Agaricomycotina</taxon>
        <taxon>Agaricomycetes</taxon>
        <taxon>Agaricomycetidae</taxon>
        <taxon>Agaricales</taxon>
        <taxon>Pleurotineae</taxon>
        <taxon>Pterulaceae</taxon>
        <taxon>Pterulicium</taxon>
    </lineage>
</organism>
<reference evidence="1 2" key="1">
    <citation type="journal article" date="2019" name="Nat. Ecol. Evol.">
        <title>Megaphylogeny resolves global patterns of mushroom evolution.</title>
        <authorList>
            <person name="Varga T."/>
            <person name="Krizsan K."/>
            <person name="Foldi C."/>
            <person name="Dima B."/>
            <person name="Sanchez-Garcia M."/>
            <person name="Sanchez-Ramirez S."/>
            <person name="Szollosi G.J."/>
            <person name="Szarkandi J.G."/>
            <person name="Papp V."/>
            <person name="Albert L."/>
            <person name="Andreopoulos W."/>
            <person name="Angelini C."/>
            <person name="Antonin V."/>
            <person name="Barry K.W."/>
            <person name="Bougher N.L."/>
            <person name="Buchanan P."/>
            <person name="Buyck B."/>
            <person name="Bense V."/>
            <person name="Catcheside P."/>
            <person name="Chovatia M."/>
            <person name="Cooper J."/>
            <person name="Damon W."/>
            <person name="Desjardin D."/>
            <person name="Finy P."/>
            <person name="Geml J."/>
            <person name="Haridas S."/>
            <person name="Hughes K."/>
            <person name="Justo A."/>
            <person name="Karasinski D."/>
            <person name="Kautmanova I."/>
            <person name="Kiss B."/>
            <person name="Kocsube S."/>
            <person name="Kotiranta H."/>
            <person name="LaButti K.M."/>
            <person name="Lechner B.E."/>
            <person name="Liimatainen K."/>
            <person name="Lipzen A."/>
            <person name="Lukacs Z."/>
            <person name="Mihaltcheva S."/>
            <person name="Morgado L.N."/>
            <person name="Niskanen T."/>
            <person name="Noordeloos M.E."/>
            <person name="Ohm R.A."/>
            <person name="Ortiz-Santana B."/>
            <person name="Ovrebo C."/>
            <person name="Racz N."/>
            <person name="Riley R."/>
            <person name="Savchenko A."/>
            <person name="Shiryaev A."/>
            <person name="Soop K."/>
            <person name="Spirin V."/>
            <person name="Szebenyi C."/>
            <person name="Tomsovsky M."/>
            <person name="Tulloss R.E."/>
            <person name="Uehling J."/>
            <person name="Grigoriev I.V."/>
            <person name="Vagvolgyi C."/>
            <person name="Papp T."/>
            <person name="Martin F.M."/>
            <person name="Miettinen O."/>
            <person name="Hibbett D.S."/>
            <person name="Nagy L.G."/>
        </authorList>
    </citation>
    <scope>NUCLEOTIDE SEQUENCE [LARGE SCALE GENOMIC DNA]</scope>
    <source>
        <strain evidence="1 2">CBS 309.79</strain>
    </source>
</reference>
<name>A0A5C3Q364_9AGAR</name>
<evidence type="ECO:0000313" key="2">
    <source>
        <dbReference type="Proteomes" id="UP000305067"/>
    </source>
</evidence>
<keyword evidence="2" id="KW-1185">Reference proteome</keyword>
<accession>A0A5C3Q364</accession>
<protein>
    <submittedName>
        <fullName evidence="1">Uncharacterized protein</fullName>
    </submittedName>
</protein>
<dbReference type="Proteomes" id="UP000305067">
    <property type="component" value="Unassembled WGS sequence"/>
</dbReference>
<dbReference type="EMBL" id="ML178880">
    <property type="protein sequence ID" value="TFK95597.1"/>
    <property type="molecule type" value="Genomic_DNA"/>
</dbReference>
<dbReference type="AlphaFoldDB" id="A0A5C3Q364"/>
<sequence>MSDVDEWVLSHEQCCKVTVERATSSTVRDENVKSTNALTSAARSSGTRHCASFRARGSNLAELSVSRERELIHNGRVLGSSLDTSESEWLSGREAASSSNTFVICMIDLRYIFGFLATKLKLVLNLAEIGPEMMGLVDDMVVADERVYQWYIHGTTAGNDVKEMNGGCQNEWTKK</sequence>